<keyword evidence="1" id="KW-0472">Membrane</keyword>
<dbReference type="InterPro" id="IPR043137">
    <property type="entry name" value="GGT_ssub_C"/>
</dbReference>
<evidence type="ECO:0000313" key="2">
    <source>
        <dbReference type="EMBL" id="CAG9815566.1"/>
    </source>
</evidence>
<proteinExistence type="predicted"/>
<protein>
    <submittedName>
        <fullName evidence="2">Uncharacterized protein</fullName>
    </submittedName>
</protein>
<evidence type="ECO:0000256" key="1">
    <source>
        <dbReference type="SAM" id="Phobius"/>
    </source>
</evidence>
<keyword evidence="3" id="KW-1185">Reference proteome</keyword>
<reference evidence="2" key="2">
    <citation type="submission" date="2022-10" db="EMBL/GenBank/DDBJ databases">
        <authorList>
            <consortium name="ENA_rothamsted_submissions"/>
            <consortium name="culmorum"/>
            <person name="King R."/>
        </authorList>
    </citation>
    <scope>NUCLEOTIDE SEQUENCE</scope>
</reference>
<dbReference type="GO" id="GO:0005886">
    <property type="term" value="C:plasma membrane"/>
    <property type="evidence" value="ECO:0007669"/>
    <property type="project" value="TreeGrafter"/>
</dbReference>
<sequence length="476" mass="52354">MTVGEELGVSQTREDIPLKNGRKATRPYFCNEECFSGSKYMNIAFGTLTFIITLALLIQIYYGDYQVVPHGSVATDSLECSEIGTYVLKEGGNSIDAVIASALCLAVSTPHLTGLDAEGHLLIYNHKAKQPPTVIDFSYPKVLPQTLPRLVFGLAYVHQQYGSLAWKDLVLPASELARKGYVVPKTLVEAITLSKSEDLYGHLEAGQLKTHDDLAKTLDHIASMSENELLDSLKDLHEPLTSEATEVKFRNFDVFLPNDNTSAALLAFALKELDSQNNSKLISSKEENIYRLAEITKNIFTTNFSEPLHEGTVSNIAVIDKDENYVSMVTGMYNYFGSGDITSHGYVLDVKSKDKPCSRIALIMKDGNSICGRRIVFGASNFAVALQIISSLLIVKDNATESIEAARFHILPDGTLGIEGTHYPAFNEEVMKYLETLISKPVLLQEPYGSSNIIEKFKDDLSSHSDSRGGGIASRF</sequence>
<gene>
    <name evidence="2" type="ORF">PHAECO_LOCUS3086</name>
</gene>
<name>A0A9N9SBD8_PHACE</name>
<dbReference type="GO" id="GO:0006751">
    <property type="term" value="P:glutathione catabolic process"/>
    <property type="evidence" value="ECO:0007669"/>
    <property type="project" value="InterPro"/>
</dbReference>
<reference evidence="2" key="1">
    <citation type="submission" date="2022-01" db="EMBL/GenBank/DDBJ databases">
        <authorList>
            <person name="King R."/>
        </authorList>
    </citation>
    <scope>NUCLEOTIDE SEQUENCE</scope>
</reference>
<dbReference type="GO" id="GO:0036374">
    <property type="term" value="F:glutathione hydrolase activity"/>
    <property type="evidence" value="ECO:0007669"/>
    <property type="project" value="InterPro"/>
</dbReference>
<dbReference type="SUPFAM" id="SSF56235">
    <property type="entry name" value="N-terminal nucleophile aminohydrolases (Ntn hydrolases)"/>
    <property type="match status" value="1"/>
</dbReference>
<dbReference type="InterPro" id="IPR000101">
    <property type="entry name" value="GGT_peptidase"/>
</dbReference>
<dbReference type="PANTHER" id="PTHR11686:SF9">
    <property type="entry name" value="RE13973P"/>
    <property type="match status" value="1"/>
</dbReference>
<dbReference type="Proteomes" id="UP001153737">
    <property type="component" value="Chromosome 12"/>
</dbReference>
<feature type="transmembrane region" description="Helical" evidence="1">
    <location>
        <begin position="43"/>
        <end position="62"/>
    </location>
</feature>
<dbReference type="InterPro" id="IPR029055">
    <property type="entry name" value="Ntn_hydrolases_N"/>
</dbReference>
<evidence type="ECO:0000313" key="3">
    <source>
        <dbReference type="Proteomes" id="UP001153737"/>
    </source>
</evidence>
<dbReference type="OrthoDB" id="9977870at2759"/>
<dbReference type="AlphaFoldDB" id="A0A9N9SBD8"/>
<accession>A0A9N9SBD8</accession>
<organism evidence="2 3">
    <name type="scientific">Phaedon cochleariae</name>
    <name type="common">Mustard beetle</name>
    <dbReference type="NCBI Taxonomy" id="80249"/>
    <lineage>
        <taxon>Eukaryota</taxon>
        <taxon>Metazoa</taxon>
        <taxon>Ecdysozoa</taxon>
        <taxon>Arthropoda</taxon>
        <taxon>Hexapoda</taxon>
        <taxon>Insecta</taxon>
        <taxon>Pterygota</taxon>
        <taxon>Neoptera</taxon>
        <taxon>Endopterygota</taxon>
        <taxon>Coleoptera</taxon>
        <taxon>Polyphaga</taxon>
        <taxon>Cucujiformia</taxon>
        <taxon>Chrysomeloidea</taxon>
        <taxon>Chrysomelidae</taxon>
        <taxon>Chrysomelinae</taxon>
        <taxon>Chrysomelini</taxon>
        <taxon>Phaedon</taxon>
    </lineage>
</organism>
<dbReference type="Pfam" id="PF01019">
    <property type="entry name" value="G_glu_transpept"/>
    <property type="match status" value="2"/>
</dbReference>
<dbReference type="EMBL" id="OU896718">
    <property type="protein sequence ID" value="CAG9815566.1"/>
    <property type="molecule type" value="Genomic_DNA"/>
</dbReference>
<dbReference type="Gene3D" id="3.60.20.40">
    <property type="match status" value="1"/>
</dbReference>
<dbReference type="PRINTS" id="PR01210">
    <property type="entry name" value="GGTRANSPTASE"/>
</dbReference>
<dbReference type="PANTHER" id="PTHR11686">
    <property type="entry name" value="GAMMA GLUTAMYL TRANSPEPTIDASE"/>
    <property type="match status" value="1"/>
</dbReference>
<keyword evidence="1" id="KW-0812">Transmembrane</keyword>
<keyword evidence="1" id="KW-1133">Transmembrane helix</keyword>